<dbReference type="EMBL" id="JACMSC010000002">
    <property type="protein sequence ID" value="KAG6531098.1"/>
    <property type="molecule type" value="Genomic_DNA"/>
</dbReference>
<evidence type="ECO:0000256" key="2">
    <source>
        <dbReference type="SAM" id="MobiDB-lite"/>
    </source>
</evidence>
<dbReference type="GO" id="GO:0006084">
    <property type="term" value="P:acetyl-CoA metabolic process"/>
    <property type="evidence" value="ECO:0007669"/>
    <property type="project" value="TreeGrafter"/>
</dbReference>
<dbReference type="InterPro" id="IPR013528">
    <property type="entry name" value="HMG_CoA_synth_N"/>
</dbReference>
<dbReference type="GO" id="GO:0010142">
    <property type="term" value="P:farnesyl diphosphate biosynthetic process, mevalonate pathway"/>
    <property type="evidence" value="ECO:0007669"/>
    <property type="project" value="TreeGrafter"/>
</dbReference>
<accession>A0A8J5HQF0</accession>
<feature type="compositionally biased region" description="Polar residues" evidence="2">
    <location>
        <begin position="42"/>
        <end position="58"/>
    </location>
</feature>
<sequence>MFHGGRLIVGSPRGMPLKGHLASSSTQILFVFPCAPLRFSSRRQPSSSAPTTGGNTYNPVEKNQVEDPCPWRRITCLLLPTRTSQALAPRRFPLRPAPVCPLRPSKCLLLFARSSPLAPIQFDADNHQAYRAIAKIYNRQSPTISIATGELCWYMVVQEYGNTDVEGVDSTNACYGGTAALFNCVNWVESS</sequence>
<dbReference type="PROSITE" id="PS01226">
    <property type="entry name" value="HMG_COA_SYNTHASE"/>
    <property type="match status" value="1"/>
</dbReference>
<feature type="region of interest" description="Disordered" evidence="2">
    <location>
        <begin position="41"/>
        <end position="61"/>
    </location>
</feature>
<feature type="domain" description="Hydroxymethylglutaryl-coenzyme A synthase N-terminal" evidence="3">
    <location>
        <begin position="156"/>
        <end position="191"/>
    </location>
</feature>
<dbReference type="InterPro" id="IPR000590">
    <property type="entry name" value="HMG_CoA_synt_AS"/>
</dbReference>
<dbReference type="AlphaFoldDB" id="A0A8J5HQF0"/>
<keyword evidence="5" id="KW-1185">Reference proteome</keyword>
<dbReference type="Pfam" id="PF01154">
    <property type="entry name" value="HMG_CoA_synt_N"/>
    <property type="match status" value="1"/>
</dbReference>
<dbReference type="PANTHER" id="PTHR43323">
    <property type="entry name" value="3-HYDROXY-3-METHYLGLUTARYL COENZYME A SYNTHASE"/>
    <property type="match status" value="1"/>
</dbReference>
<evidence type="ECO:0000256" key="1">
    <source>
        <dbReference type="ARBA" id="ARBA00022679"/>
    </source>
</evidence>
<keyword evidence="1" id="KW-0808">Transferase</keyword>
<dbReference type="GO" id="GO:0004421">
    <property type="term" value="F:hydroxymethylglutaryl-CoA synthase activity"/>
    <property type="evidence" value="ECO:0007669"/>
    <property type="project" value="InterPro"/>
</dbReference>
<comment type="caution">
    <text evidence="4">The sequence shown here is derived from an EMBL/GenBank/DDBJ whole genome shotgun (WGS) entry which is preliminary data.</text>
</comment>
<reference evidence="4 5" key="1">
    <citation type="submission" date="2020-08" db="EMBL/GenBank/DDBJ databases">
        <title>Plant Genome Project.</title>
        <authorList>
            <person name="Zhang R.-G."/>
        </authorList>
    </citation>
    <scope>NUCLEOTIDE SEQUENCE [LARGE SCALE GENOMIC DNA]</scope>
    <source>
        <tissue evidence="4">Rhizome</tissue>
    </source>
</reference>
<dbReference type="Gene3D" id="3.40.47.10">
    <property type="match status" value="1"/>
</dbReference>
<gene>
    <name evidence="4" type="ORF">ZIOFF_004869</name>
</gene>
<dbReference type="InterPro" id="IPR016039">
    <property type="entry name" value="Thiolase-like"/>
</dbReference>
<protein>
    <recommendedName>
        <fullName evidence="3">Hydroxymethylglutaryl-coenzyme A synthase N-terminal domain-containing protein</fullName>
    </recommendedName>
</protein>
<name>A0A8J5HQF0_ZINOF</name>
<evidence type="ECO:0000313" key="4">
    <source>
        <dbReference type="EMBL" id="KAG6531098.1"/>
    </source>
</evidence>
<organism evidence="4 5">
    <name type="scientific">Zingiber officinale</name>
    <name type="common">Ginger</name>
    <name type="synonym">Amomum zingiber</name>
    <dbReference type="NCBI Taxonomy" id="94328"/>
    <lineage>
        <taxon>Eukaryota</taxon>
        <taxon>Viridiplantae</taxon>
        <taxon>Streptophyta</taxon>
        <taxon>Embryophyta</taxon>
        <taxon>Tracheophyta</taxon>
        <taxon>Spermatophyta</taxon>
        <taxon>Magnoliopsida</taxon>
        <taxon>Liliopsida</taxon>
        <taxon>Zingiberales</taxon>
        <taxon>Zingiberaceae</taxon>
        <taxon>Zingiber</taxon>
    </lineage>
</organism>
<evidence type="ECO:0000259" key="3">
    <source>
        <dbReference type="Pfam" id="PF01154"/>
    </source>
</evidence>
<dbReference type="Proteomes" id="UP000734854">
    <property type="component" value="Unassembled WGS sequence"/>
</dbReference>
<proteinExistence type="predicted"/>
<evidence type="ECO:0000313" key="5">
    <source>
        <dbReference type="Proteomes" id="UP000734854"/>
    </source>
</evidence>
<dbReference type="PANTHER" id="PTHR43323:SF2">
    <property type="entry name" value="HYDROXYMETHYLGLUTARYL-COA SYNTHASE"/>
    <property type="match status" value="1"/>
</dbReference>